<feature type="compositionally biased region" description="Basic and acidic residues" evidence="1">
    <location>
        <begin position="122"/>
        <end position="135"/>
    </location>
</feature>
<dbReference type="PANTHER" id="PTHR47723">
    <property type="entry name" value="OS05G0353850 PROTEIN"/>
    <property type="match status" value="1"/>
</dbReference>
<feature type="region of interest" description="Disordered" evidence="1">
    <location>
        <begin position="55"/>
        <end position="135"/>
    </location>
</feature>
<dbReference type="Proteomes" id="UP001371456">
    <property type="component" value="Unassembled WGS sequence"/>
</dbReference>
<feature type="compositionally biased region" description="Basic and acidic residues" evidence="1">
    <location>
        <begin position="89"/>
        <end position="99"/>
    </location>
</feature>
<accession>A0AAN8T8Y7</accession>
<organism evidence="2 3">
    <name type="scientific">Solanum bulbocastanum</name>
    <name type="common">Wild potato</name>
    <dbReference type="NCBI Taxonomy" id="147425"/>
    <lineage>
        <taxon>Eukaryota</taxon>
        <taxon>Viridiplantae</taxon>
        <taxon>Streptophyta</taxon>
        <taxon>Embryophyta</taxon>
        <taxon>Tracheophyta</taxon>
        <taxon>Spermatophyta</taxon>
        <taxon>Magnoliopsida</taxon>
        <taxon>eudicotyledons</taxon>
        <taxon>Gunneridae</taxon>
        <taxon>Pentapetalae</taxon>
        <taxon>asterids</taxon>
        <taxon>lamiids</taxon>
        <taxon>Solanales</taxon>
        <taxon>Solanaceae</taxon>
        <taxon>Solanoideae</taxon>
        <taxon>Solaneae</taxon>
        <taxon>Solanum</taxon>
    </lineage>
</organism>
<evidence type="ECO:0000313" key="2">
    <source>
        <dbReference type="EMBL" id="KAK6782089.1"/>
    </source>
</evidence>
<dbReference type="InterPro" id="IPR053151">
    <property type="entry name" value="RNase_H-like"/>
</dbReference>
<protein>
    <submittedName>
        <fullName evidence="2">Uncharacterized protein</fullName>
    </submittedName>
</protein>
<reference evidence="2 3" key="1">
    <citation type="submission" date="2024-02" db="EMBL/GenBank/DDBJ databases">
        <title>de novo genome assembly of Solanum bulbocastanum strain 11H21.</title>
        <authorList>
            <person name="Hosaka A.J."/>
        </authorList>
    </citation>
    <scope>NUCLEOTIDE SEQUENCE [LARGE SCALE GENOMIC DNA]</scope>
    <source>
        <tissue evidence="2">Young leaves</tissue>
    </source>
</reference>
<dbReference type="GO" id="GO:0003676">
    <property type="term" value="F:nucleic acid binding"/>
    <property type="evidence" value="ECO:0007669"/>
    <property type="project" value="InterPro"/>
</dbReference>
<comment type="caution">
    <text evidence="2">The sequence shown here is derived from an EMBL/GenBank/DDBJ whole genome shotgun (WGS) entry which is preliminary data.</text>
</comment>
<name>A0AAN8T8Y7_SOLBU</name>
<evidence type="ECO:0000313" key="3">
    <source>
        <dbReference type="Proteomes" id="UP001371456"/>
    </source>
</evidence>
<dbReference type="AlphaFoldDB" id="A0AAN8T8Y7"/>
<dbReference type="Gene3D" id="3.30.420.10">
    <property type="entry name" value="Ribonuclease H-like superfamily/Ribonuclease H"/>
    <property type="match status" value="1"/>
</dbReference>
<evidence type="ECO:0000256" key="1">
    <source>
        <dbReference type="SAM" id="MobiDB-lite"/>
    </source>
</evidence>
<dbReference type="PANTHER" id="PTHR47723:SF24">
    <property type="entry name" value="RNASE H TYPE-1 DOMAIN-CONTAINING PROTEIN"/>
    <property type="match status" value="1"/>
</dbReference>
<dbReference type="InterPro" id="IPR036397">
    <property type="entry name" value="RNaseH_sf"/>
</dbReference>
<feature type="compositionally biased region" description="Basic residues" evidence="1">
    <location>
        <begin position="110"/>
        <end position="121"/>
    </location>
</feature>
<sequence>MPTLHYKLVRWKKPQEGWVTCNTDGAIKRNPRQSSYGYCIRDKRGDLIYVEAQSIGEAPNTEAKSKQAVKGPTKGERQGDLSEPTTSIRQRDRHKEARELTGSLLFDFNRKRKGSRSQIRKKKEEEGEEFLHGAS</sequence>
<gene>
    <name evidence="2" type="ORF">RDI58_019885</name>
</gene>
<keyword evidence="3" id="KW-1185">Reference proteome</keyword>
<dbReference type="EMBL" id="JBANQN010000008">
    <property type="protein sequence ID" value="KAK6782089.1"/>
    <property type="molecule type" value="Genomic_DNA"/>
</dbReference>
<proteinExistence type="predicted"/>